<keyword evidence="3" id="KW-1185">Reference proteome</keyword>
<dbReference type="PANTHER" id="PTHR31973:SF187">
    <property type="entry name" value="MUTATOR TRANSPOSASE MUDRA PROTEIN"/>
    <property type="match status" value="1"/>
</dbReference>
<proteinExistence type="predicted"/>
<name>A0A0D3AC72_BRAOL</name>
<dbReference type="GO" id="GO:0008270">
    <property type="term" value="F:zinc ion binding"/>
    <property type="evidence" value="ECO:0007669"/>
    <property type="project" value="InterPro"/>
</dbReference>
<sequence length="180" mass="21058">MCGARHIFAQKKYTHMGPLHKTFWKCARAYNETVFWRQLEKMKNIKLEAYKEVKRTTDSHWSRAFFSDTTKSAAVENNISESYNAVSKDVRKMPIVAFLEAIRRHIMASNLLKIKEMEIVTSLVTPKALAIMKKHNTSCTYMEYEVSGIPCFHIMSAMWTEYKETKLPKTVISDWYSVEK</sequence>
<dbReference type="InterPro" id="IPR006564">
    <property type="entry name" value="Znf_PMZ"/>
</dbReference>
<dbReference type="Gramene" id="Bo1g112280.1">
    <property type="protein sequence ID" value="Bo1g112280.1"/>
    <property type="gene ID" value="Bo1g112280"/>
</dbReference>
<dbReference type="PANTHER" id="PTHR31973">
    <property type="entry name" value="POLYPROTEIN, PUTATIVE-RELATED"/>
    <property type="match status" value="1"/>
</dbReference>
<evidence type="ECO:0000313" key="3">
    <source>
        <dbReference type="Proteomes" id="UP000032141"/>
    </source>
</evidence>
<dbReference type="AlphaFoldDB" id="A0A0D3AC72"/>
<evidence type="ECO:0000313" key="2">
    <source>
        <dbReference type="EnsemblPlants" id="Bo1g112280.1"/>
    </source>
</evidence>
<organism evidence="2 3">
    <name type="scientific">Brassica oleracea var. oleracea</name>
    <dbReference type="NCBI Taxonomy" id="109376"/>
    <lineage>
        <taxon>Eukaryota</taxon>
        <taxon>Viridiplantae</taxon>
        <taxon>Streptophyta</taxon>
        <taxon>Embryophyta</taxon>
        <taxon>Tracheophyta</taxon>
        <taxon>Spermatophyta</taxon>
        <taxon>Magnoliopsida</taxon>
        <taxon>eudicotyledons</taxon>
        <taxon>Gunneridae</taxon>
        <taxon>Pentapetalae</taxon>
        <taxon>rosids</taxon>
        <taxon>malvids</taxon>
        <taxon>Brassicales</taxon>
        <taxon>Brassicaceae</taxon>
        <taxon>Brassiceae</taxon>
        <taxon>Brassica</taxon>
    </lineage>
</organism>
<dbReference type="HOGENOM" id="CLU_1498311_0_0_1"/>
<evidence type="ECO:0000259" key="1">
    <source>
        <dbReference type="SMART" id="SM00575"/>
    </source>
</evidence>
<reference evidence="2 3" key="1">
    <citation type="journal article" date="2014" name="Genome Biol.">
        <title>Transcriptome and methylome profiling reveals relics of genome dominance in the mesopolyploid Brassica oleracea.</title>
        <authorList>
            <person name="Parkin I.A."/>
            <person name="Koh C."/>
            <person name="Tang H."/>
            <person name="Robinson S.J."/>
            <person name="Kagale S."/>
            <person name="Clarke W.E."/>
            <person name="Town C.D."/>
            <person name="Nixon J."/>
            <person name="Krishnakumar V."/>
            <person name="Bidwell S.L."/>
            <person name="Denoeud F."/>
            <person name="Belcram H."/>
            <person name="Links M.G."/>
            <person name="Just J."/>
            <person name="Clarke C."/>
            <person name="Bender T."/>
            <person name="Huebert T."/>
            <person name="Mason A.S."/>
            <person name="Pires J.C."/>
            <person name="Barker G."/>
            <person name="Moore J."/>
            <person name="Walley P.G."/>
            <person name="Manoli S."/>
            <person name="Batley J."/>
            <person name="Edwards D."/>
            <person name="Nelson M.N."/>
            <person name="Wang X."/>
            <person name="Paterson A.H."/>
            <person name="King G."/>
            <person name="Bancroft I."/>
            <person name="Chalhoub B."/>
            <person name="Sharpe A.G."/>
        </authorList>
    </citation>
    <scope>NUCLEOTIDE SEQUENCE</scope>
    <source>
        <strain evidence="2 3">cv. TO1000</strain>
    </source>
</reference>
<dbReference type="Proteomes" id="UP000032141">
    <property type="component" value="Chromosome C1"/>
</dbReference>
<reference evidence="2" key="2">
    <citation type="submission" date="2015-03" db="UniProtKB">
        <authorList>
            <consortium name="EnsemblPlants"/>
        </authorList>
    </citation>
    <scope>IDENTIFICATION</scope>
</reference>
<protein>
    <recommendedName>
        <fullName evidence="1">Zinc finger PMZ-type domain-containing protein</fullName>
    </recommendedName>
</protein>
<dbReference type="SMART" id="SM00575">
    <property type="entry name" value="ZnF_PMZ"/>
    <property type="match status" value="1"/>
</dbReference>
<accession>A0A0D3AC72</accession>
<dbReference type="EnsemblPlants" id="Bo1g112280.1">
    <property type="protein sequence ID" value="Bo1g112280.1"/>
    <property type="gene ID" value="Bo1g112280"/>
</dbReference>
<feature type="domain" description="Zinc finger PMZ-type" evidence="1">
    <location>
        <begin position="137"/>
        <end position="164"/>
    </location>
</feature>